<feature type="compositionally biased region" description="Low complexity" evidence="1">
    <location>
        <begin position="120"/>
        <end position="147"/>
    </location>
</feature>
<name>A0AAD7E5V1_9AGAR</name>
<proteinExistence type="predicted"/>
<protein>
    <submittedName>
        <fullName evidence="2">Uncharacterized protein</fullName>
    </submittedName>
</protein>
<feature type="region of interest" description="Disordered" evidence="1">
    <location>
        <begin position="243"/>
        <end position="411"/>
    </location>
</feature>
<organism evidence="2 3">
    <name type="scientific">Mycena pura</name>
    <dbReference type="NCBI Taxonomy" id="153505"/>
    <lineage>
        <taxon>Eukaryota</taxon>
        <taxon>Fungi</taxon>
        <taxon>Dikarya</taxon>
        <taxon>Basidiomycota</taxon>
        <taxon>Agaricomycotina</taxon>
        <taxon>Agaricomycetes</taxon>
        <taxon>Agaricomycetidae</taxon>
        <taxon>Agaricales</taxon>
        <taxon>Marasmiineae</taxon>
        <taxon>Mycenaceae</taxon>
        <taxon>Mycena</taxon>
    </lineage>
</organism>
<dbReference type="Proteomes" id="UP001219525">
    <property type="component" value="Unassembled WGS sequence"/>
</dbReference>
<feature type="compositionally biased region" description="Basic and acidic residues" evidence="1">
    <location>
        <begin position="298"/>
        <end position="308"/>
    </location>
</feature>
<gene>
    <name evidence="2" type="ORF">GGX14DRAFT_384340</name>
</gene>
<accession>A0AAD7E5V1</accession>
<evidence type="ECO:0000313" key="3">
    <source>
        <dbReference type="Proteomes" id="UP001219525"/>
    </source>
</evidence>
<dbReference type="AlphaFoldDB" id="A0AAD7E5V1"/>
<comment type="caution">
    <text evidence="2">The sequence shown here is derived from an EMBL/GenBank/DDBJ whole genome shotgun (WGS) entry which is preliminary data.</text>
</comment>
<feature type="compositionally biased region" description="Low complexity" evidence="1">
    <location>
        <begin position="157"/>
        <end position="182"/>
    </location>
</feature>
<sequence length="411" mass="43399">MRSCLKSPSIPGSPDPGHCCRKNVAFGTEVAEEVHWADEWDRTPTEPCRQLSYQELLELKEIQQSLPHAAQPHDRFHPGARRQLLSTVPIGLLPLGVGADTCTPPSTPSTPSSPPPPEPSFTMPPGRARPAPPLRLASPALAHLRPPAQQPPPPRPAFAILPLMDPGASHAAPATPPASSVSYFPPYSPERAAADGEPDRVLLAPRTRPVPIPTTGAGAGARKYGSGYAASYRAAEAAAYSPPFGSSAYDYKRDKQGMLDGPRPGAGRRKKKKTSVILINDVEMEIEEEGSSDESDRDADAVDREASARKPPTTMAPNPLCPATAKPASPPPPISVSASPPMARERLPTAAPESTASKPTSPRLATRPLSPRSTKVAPLTPRPHSPNASPTAAGRLSPMQARASSRLVRSG</sequence>
<keyword evidence="3" id="KW-1185">Reference proteome</keyword>
<evidence type="ECO:0000256" key="1">
    <source>
        <dbReference type="SAM" id="MobiDB-lite"/>
    </source>
</evidence>
<feature type="region of interest" description="Disordered" evidence="1">
    <location>
        <begin position="96"/>
        <end position="223"/>
    </location>
</feature>
<reference evidence="2" key="1">
    <citation type="submission" date="2023-03" db="EMBL/GenBank/DDBJ databases">
        <title>Massive genome expansion in bonnet fungi (Mycena s.s.) driven by repeated elements and novel gene families across ecological guilds.</title>
        <authorList>
            <consortium name="Lawrence Berkeley National Laboratory"/>
            <person name="Harder C.B."/>
            <person name="Miyauchi S."/>
            <person name="Viragh M."/>
            <person name="Kuo A."/>
            <person name="Thoen E."/>
            <person name="Andreopoulos B."/>
            <person name="Lu D."/>
            <person name="Skrede I."/>
            <person name="Drula E."/>
            <person name="Henrissat B."/>
            <person name="Morin E."/>
            <person name="Kohler A."/>
            <person name="Barry K."/>
            <person name="LaButti K."/>
            <person name="Morin E."/>
            <person name="Salamov A."/>
            <person name="Lipzen A."/>
            <person name="Mereny Z."/>
            <person name="Hegedus B."/>
            <person name="Baldrian P."/>
            <person name="Stursova M."/>
            <person name="Weitz H."/>
            <person name="Taylor A."/>
            <person name="Grigoriev I.V."/>
            <person name="Nagy L.G."/>
            <person name="Martin F."/>
            <person name="Kauserud H."/>
        </authorList>
    </citation>
    <scope>NUCLEOTIDE SEQUENCE</scope>
    <source>
        <strain evidence="2">9144</strain>
    </source>
</reference>
<dbReference type="EMBL" id="JARJCW010000001">
    <property type="protein sequence ID" value="KAJ7230388.1"/>
    <property type="molecule type" value="Genomic_DNA"/>
</dbReference>
<feature type="compositionally biased region" description="Acidic residues" evidence="1">
    <location>
        <begin position="282"/>
        <end position="297"/>
    </location>
</feature>
<evidence type="ECO:0000313" key="2">
    <source>
        <dbReference type="EMBL" id="KAJ7230388.1"/>
    </source>
</evidence>
<feature type="compositionally biased region" description="Pro residues" evidence="1">
    <location>
        <begin position="105"/>
        <end position="119"/>
    </location>
</feature>